<dbReference type="Proteomes" id="UP000076532">
    <property type="component" value="Unassembled WGS sequence"/>
</dbReference>
<proteinExistence type="predicted"/>
<name>A0A166J7D5_9AGAM</name>
<keyword evidence="1" id="KW-0472">Membrane</keyword>
<dbReference type="EMBL" id="KV417554">
    <property type="protein sequence ID" value="KZP20570.1"/>
    <property type="molecule type" value="Genomic_DNA"/>
</dbReference>
<accession>A0A166J7D5</accession>
<evidence type="ECO:0000313" key="2">
    <source>
        <dbReference type="EMBL" id="KZP20570.1"/>
    </source>
</evidence>
<reference evidence="2 3" key="1">
    <citation type="journal article" date="2016" name="Mol. Biol. Evol.">
        <title>Comparative Genomics of Early-Diverging Mushroom-Forming Fungi Provides Insights into the Origins of Lignocellulose Decay Capabilities.</title>
        <authorList>
            <person name="Nagy L.G."/>
            <person name="Riley R."/>
            <person name="Tritt A."/>
            <person name="Adam C."/>
            <person name="Daum C."/>
            <person name="Floudas D."/>
            <person name="Sun H."/>
            <person name="Yadav J.S."/>
            <person name="Pangilinan J."/>
            <person name="Larsson K.H."/>
            <person name="Matsuura K."/>
            <person name="Barry K."/>
            <person name="Labutti K."/>
            <person name="Kuo R."/>
            <person name="Ohm R.A."/>
            <person name="Bhattacharya S.S."/>
            <person name="Shirouzu T."/>
            <person name="Yoshinaga Y."/>
            <person name="Martin F.M."/>
            <person name="Grigoriev I.V."/>
            <person name="Hibbett D.S."/>
        </authorList>
    </citation>
    <scope>NUCLEOTIDE SEQUENCE [LARGE SCALE GENOMIC DNA]</scope>
    <source>
        <strain evidence="2 3">CBS 109695</strain>
    </source>
</reference>
<organism evidence="2 3">
    <name type="scientific">Athelia psychrophila</name>
    <dbReference type="NCBI Taxonomy" id="1759441"/>
    <lineage>
        <taxon>Eukaryota</taxon>
        <taxon>Fungi</taxon>
        <taxon>Dikarya</taxon>
        <taxon>Basidiomycota</taxon>
        <taxon>Agaricomycotina</taxon>
        <taxon>Agaricomycetes</taxon>
        <taxon>Agaricomycetidae</taxon>
        <taxon>Atheliales</taxon>
        <taxon>Atheliaceae</taxon>
        <taxon>Athelia</taxon>
    </lineage>
</organism>
<dbReference type="AlphaFoldDB" id="A0A166J7D5"/>
<feature type="transmembrane region" description="Helical" evidence="1">
    <location>
        <begin position="20"/>
        <end position="46"/>
    </location>
</feature>
<gene>
    <name evidence="2" type="ORF">FIBSPDRAFT_537364</name>
</gene>
<keyword evidence="1" id="KW-0812">Transmembrane</keyword>
<sequence length="62" mass="6820">MVNFLSKAGARDEAPHVLYVRYDIIACVFAVRGGVALLLVAIISFVKGKYRELRQCSSCIST</sequence>
<keyword evidence="3" id="KW-1185">Reference proteome</keyword>
<evidence type="ECO:0000256" key="1">
    <source>
        <dbReference type="SAM" id="Phobius"/>
    </source>
</evidence>
<keyword evidence="1" id="KW-1133">Transmembrane helix</keyword>
<protein>
    <submittedName>
        <fullName evidence="2">Uncharacterized protein</fullName>
    </submittedName>
</protein>
<evidence type="ECO:0000313" key="3">
    <source>
        <dbReference type="Proteomes" id="UP000076532"/>
    </source>
</evidence>